<protein>
    <submittedName>
        <fullName evidence="2">DUF3592 domain-containing protein</fullName>
    </submittedName>
</protein>
<organism evidence="2 3">
    <name type="scientific">Streptomyces durmitorensis</name>
    <dbReference type="NCBI Taxonomy" id="319947"/>
    <lineage>
        <taxon>Bacteria</taxon>
        <taxon>Bacillati</taxon>
        <taxon>Actinomycetota</taxon>
        <taxon>Actinomycetes</taxon>
        <taxon>Kitasatosporales</taxon>
        <taxon>Streptomycetaceae</taxon>
        <taxon>Streptomyces</taxon>
    </lineage>
</organism>
<dbReference type="RefSeq" id="WP_249589743.1">
    <property type="nucleotide sequence ID" value="NZ_BAAAQL010000007.1"/>
</dbReference>
<feature type="transmembrane region" description="Helical" evidence="1">
    <location>
        <begin position="6"/>
        <end position="24"/>
    </location>
</feature>
<gene>
    <name evidence="2" type="ORF">M4V62_26675</name>
</gene>
<dbReference type="Proteomes" id="UP000829992">
    <property type="component" value="Chromosome"/>
</dbReference>
<reference evidence="2 3" key="1">
    <citation type="submission" date="2022-05" db="EMBL/GenBank/DDBJ databases">
        <authorList>
            <person name="Zhou X."/>
            <person name="Li K."/>
            <person name="Man Y."/>
        </authorList>
    </citation>
    <scope>NUCLEOTIDE SEQUENCE [LARGE SCALE GENOMIC DNA]</scope>
    <source>
        <strain evidence="2 3">MS405</strain>
    </source>
</reference>
<dbReference type="EMBL" id="CP097289">
    <property type="protein sequence ID" value="UQT58373.1"/>
    <property type="molecule type" value="Genomic_DNA"/>
</dbReference>
<accession>A0ABY4PWW3</accession>
<proteinExistence type="predicted"/>
<evidence type="ECO:0000313" key="2">
    <source>
        <dbReference type="EMBL" id="UQT58373.1"/>
    </source>
</evidence>
<sequence>MEFMFVAVPVFIAAVAIVMAVKVARRALELRQAWASGLTAEARCLRTYTTTRRHSDSSHTTTTLRHVYEFTPSTGRPVRFEEENGPATTIEGDFVTVHYAAGRPEKATAHAPSPVKNAASAIGQLCFLAAMLAFCVYFTVSANDLFGSDLP</sequence>
<evidence type="ECO:0000313" key="3">
    <source>
        <dbReference type="Proteomes" id="UP000829992"/>
    </source>
</evidence>
<evidence type="ECO:0000256" key="1">
    <source>
        <dbReference type="SAM" id="Phobius"/>
    </source>
</evidence>
<feature type="transmembrane region" description="Helical" evidence="1">
    <location>
        <begin position="121"/>
        <end position="140"/>
    </location>
</feature>
<keyword evidence="1" id="KW-0472">Membrane</keyword>
<name>A0ABY4PWW3_9ACTN</name>
<keyword evidence="1" id="KW-1133">Transmembrane helix</keyword>
<keyword evidence="1" id="KW-0812">Transmembrane</keyword>
<keyword evidence="3" id="KW-1185">Reference proteome</keyword>